<evidence type="ECO:0000313" key="4">
    <source>
        <dbReference type="Proteomes" id="UP001652445"/>
    </source>
</evidence>
<dbReference type="InterPro" id="IPR030678">
    <property type="entry name" value="Peptide/Ni-bd"/>
</dbReference>
<organism evidence="3 4">
    <name type="scientific">Paenibacillus baimaensis</name>
    <dbReference type="NCBI Taxonomy" id="2982185"/>
    <lineage>
        <taxon>Bacteria</taxon>
        <taxon>Bacillati</taxon>
        <taxon>Bacillota</taxon>
        <taxon>Bacilli</taxon>
        <taxon>Bacillales</taxon>
        <taxon>Paenibacillaceae</taxon>
        <taxon>Paenibacillus</taxon>
    </lineage>
</organism>
<dbReference type="InterPro" id="IPR000914">
    <property type="entry name" value="SBP_5_dom"/>
</dbReference>
<name>A0ABT2UT47_9BACL</name>
<proteinExistence type="predicted"/>
<dbReference type="Gene3D" id="3.90.76.10">
    <property type="entry name" value="Dipeptide-binding Protein, Domain 1"/>
    <property type="match status" value="1"/>
</dbReference>
<dbReference type="RefSeq" id="WP_262688556.1">
    <property type="nucleotide sequence ID" value="NZ_JAOQIO010000124.1"/>
</dbReference>
<dbReference type="PANTHER" id="PTHR30290">
    <property type="entry name" value="PERIPLASMIC BINDING COMPONENT OF ABC TRANSPORTER"/>
    <property type="match status" value="1"/>
</dbReference>
<feature type="domain" description="Solute-binding protein family 5" evidence="2">
    <location>
        <begin position="96"/>
        <end position="462"/>
    </location>
</feature>
<gene>
    <name evidence="3" type="ORF">OB236_37525</name>
</gene>
<evidence type="ECO:0000259" key="2">
    <source>
        <dbReference type="Pfam" id="PF00496"/>
    </source>
</evidence>
<dbReference type="Gene3D" id="3.40.190.10">
    <property type="entry name" value="Periplasmic binding protein-like II"/>
    <property type="match status" value="1"/>
</dbReference>
<feature type="chain" id="PRO_5045878523" evidence="1">
    <location>
        <begin position="33"/>
        <end position="555"/>
    </location>
</feature>
<dbReference type="PIRSF" id="PIRSF002741">
    <property type="entry name" value="MppA"/>
    <property type="match status" value="1"/>
</dbReference>
<feature type="signal peptide" evidence="1">
    <location>
        <begin position="1"/>
        <end position="32"/>
    </location>
</feature>
<dbReference type="Gene3D" id="3.10.105.10">
    <property type="entry name" value="Dipeptide-binding Protein, Domain 3"/>
    <property type="match status" value="1"/>
</dbReference>
<keyword evidence="1" id="KW-0732">Signal</keyword>
<evidence type="ECO:0000313" key="3">
    <source>
        <dbReference type="EMBL" id="MCU6797839.1"/>
    </source>
</evidence>
<reference evidence="3 4" key="1">
    <citation type="submission" date="2022-09" db="EMBL/GenBank/DDBJ databases">
        <authorList>
            <person name="Han X.L."/>
            <person name="Wang Q."/>
            <person name="Lu T."/>
        </authorList>
    </citation>
    <scope>NUCLEOTIDE SEQUENCE [LARGE SCALE GENOMIC DNA]</scope>
    <source>
        <strain evidence="3 4">WQ 127069</strain>
    </source>
</reference>
<keyword evidence="4" id="KW-1185">Reference proteome</keyword>
<protein>
    <submittedName>
        <fullName evidence="3">ABC transporter substrate-binding protein</fullName>
    </submittedName>
</protein>
<dbReference type="EMBL" id="JAOQIO010000124">
    <property type="protein sequence ID" value="MCU6797839.1"/>
    <property type="molecule type" value="Genomic_DNA"/>
</dbReference>
<dbReference type="Pfam" id="PF00496">
    <property type="entry name" value="SBP_bac_5"/>
    <property type="match status" value="1"/>
</dbReference>
<accession>A0ABT2UT47</accession>
<sequence length="555" mass="62097">MITRKLSRRLLTCMIGTAIMLAGCTNSSSTPAAVDSGAAQPSNATASTEKTVQELKIGLPGDAGPLNFYTGSSNYDYLTELVLDKLFAPSPYVDDPQPWLAESAKQLDPLTWVVKVRSGVKWHDGVPFTAEDVKFTFEYFRDGPSNRYTHHVSEVPRVEKIELEDANTVRMTCAYPCPTLAKITLADLPIIPKHIWEKVENARKFTELPIGTGPYKLVEYKPDQYYKFEANPDFFNGKPLVNTLVMPIIKDPTSMFNALRSGEIDIAARSVPPELLESFKKAPNMKVMKTSELSLAEIRINYEKEPFNQPELRQAISLAVDRKTITDTVLLGQGKPGLKGYPHPDSPWTNPNLSTPFDLEKAKSVLDKLNYMDRDGDGVREGADGKLLDFKVNVASTEPTWIRSAELLKQQFAKAGIKTTVEVLDSGTIGTLSQSKKFDMYISSIGPHGVADPDQFIMSHRSGYLWTKGLAYPEMDSITARWMAEADVEKRKKISFELQELFNRQPTSIALYYPDQSFAYRSDKYDSWVETLGFGIIHKFSFLPEKARKLATGAK</sequence>
<evidence type="ECO:0000256" key="1">
    <source>
        <dbReference type="SAM" id="SignalP"/>
    </source>
</evidence>
<dbReference type="Proteomes" id="UP001652445">
    <property type="component" value="Unassembled WGS sequence"/>
</dbReference>
<dbReference type="SUPFAM" id="SSF53850">
    <property type="entry name" value="Periplasmic binding protein-like II"/>
    <property type="match status" value="1"/>
</dbReference>
<dbReference type="InterPro" id="IPR039424">
    <property type="entry name" value="SBP_5"/>
</dbReference>
<comment type="caution">
    <text evidence="3">The sequence shown here is derived from an EMBL/GenBank/DDBJ whole genome shotgun (WGS) entry which is preliminary data.</text>
</comment>
<dbReference type="PROSITE" id="PS51257">
    <property type="entry name" value="PROKAR_LIPOPROTEIN"/>
    <property type="match status" value="1"/>
</dbReference>